<dbReference type="EMBL" id="CP023004">
    <property type="protein sequence ID" value="AWI08553.1"/>
    <property type="molecule type" value="Genomic_DNA"/>
</dbReference>
<evidence type="ECO:0000256" key="1">
    <source>
        <dbReference type="SAM" id="MobiDB-lite"/>
    </source>
</evidence>
<gene>
    <name evidence="2" type="ORF">CKA38_04165</name>
</gene>
<protein>
    <submittedName>
        <fullName evidence="2">Uncharacterized protein</fullName>
    </submittedName>
</protein>
<evidence type="ECO:0000313" key="2">
    <source>
        <dbReference type="EMBL" id="AWI08553.1"/>
    </source>
</evidence>
<organism evidence="2 3">
    <name type="scientific">Ereboglobus luteus</name>
    <dbReference type="NCBI Taxonomy" id="1796921"/>
    <lineage>
        <taxon>Bacteria</taxon>
        <taxon>Pseudomonadati</taxon>
        <taxon>Verrucomicrobiota</taxon>
        <taxon>Opitutia</taxon>
        <taxon>Opitutales</taxon>
        <taxon>Opitutaceae</taxon>
        <taxon>Ereboglobus</taxon>
    </lineage>
</organism>
<evidence type="ECO:0000313" key="3">
    <source>
        <dbReference type="Proteomes" id="UP000244896"/>
    </source>
</evidence>
<feature type="compositionally biased region" description="Basic residues" evidence="1">
    <location>
        <begin position="14"/>
        <end position="25"/>
    </location>
</feature>
<dbReference type="AlphaFoldDB" id="A0A2U8E125"/>
<name>A0A2U8E125_9BACT</name>
<dbReference type="KEGG" id="elut:CKA38_04165"/>
<proteinExistence type="predicted"/>
<reference evidence="2 3" key="1">
    <citation type="journal article" date="2018" name="Syst. Appl. Microbiol.">
        <title>Ereboglobus luteus gen. nov. sp. nov. from cockroach guts, and new insights into the oxygen relationship of the genera Opitutus and Didymococcus (Verrucomicrobia: Opitutaceae).</title>
        <authorList>
            <person name="Tegtmeier D."/>
            <person name="Belitz A."/>
            <person name="Radek R."/>
            <person name="Heimerl T."/>
            <person name="Brune A."/>
        </authorList>
    </citation>
    <scope>NUCLEOTIDE SEQUENCE [LARGE SCALE GENOMIC DNA]</scope>
    <source>
        <strain evidence="2 3">Ho45</strain>
    </source>
</reference>
<dbReference type="Proteomes" id="UP000244896">
    <property type="component" value="Chromosome"/>
</dbReference>
<accession>A0A2U8E125</accession>
<sequence length="78" mass="9176">MNTSQNRDIFFERARRRKRKGRRAAKPCGTKPPPRKSDKHRQTSTNIDKHRQTSTNTRLALRRPNTHTFPSQPILETP</sequence>
<keyword evidence="3" id="KW-1185">Reference proteome</keyword>
<feature type="region of interest" description="Disordered" evidence="1">
    <location>
        <begin position="1"/>
        <end position="78"/>
    </location>
</feature>